<protein>
    <submittedName>
        <fullName evidence="1">Uncharacterized protein</fullName>
    </submittedName>
</protein>
<organism evidence="1">
    <name type="scientific">bioreactor metagenome</name>
    <dbReference type="NCBI Taxonomy" id="1076179"/>
    <lineage>
        <taxon>unclassified sequences</taxon>
        <taxon>metagenomes</taxon>
        <taxon>ecological metagenomes</taxon>
    </lineage>
</organism>
<comment type="caution">
    <text evidence="1">The sequence shown here is derived from an EMBL/GenBank/DDBJ whole genome shotgun (WGS) entry which is preliminary data.</text>
</comment>
<name>A0A645I905_9ZZZZ</name>
<accession>A0A645I905</accession>
<dbReference type="AlphaFoldDB" id="A0A645I905"/>
<proteinExistence type="predicted"/>
<sequence length="179" mass="21061">MATIYLGCGSYYHFGSDLDIKFSHDINENGNIVTTTTERRLGYLSKEEFDFAYNEIITMREKRRQEILDLKLSYMEKARELLFLLDENMRINSKLVPEAQSIKVVCEDKRNKRVFGIIHNNHTGETIRSLKFFKDKLSGPISLREIRALYDDLNYKATQLKQDNEYFRNICESALIRPC</sequence>
<gene>
    <name evidence="1" type="ORF">SDC9_195429</name>
</gene>
<dbReference type="EMBL" id="VSSQ01109620">
    <property type="protein sequence ID" value="MPN47825.1"/>
    <property type="molecule type" value="Genomic_DNA"/>
</dbReference>
<evidence type="ECO:0000313" key="1">
    <source>
        <dbReference type="EMBL" id="MPN47825.1"/>
    </source>
</evidence>
<reference evidence="1" key="1">
    <citation type="submission" date="2019-08" db="EMBL/GenBank/DDBJ databases">
        <authorList>
            <person name="Kucharzyk K."/>
            <person name="Murdoch R.W."/>
            <person name="Higgins S."/>
            <person name="Loffler F."/>
        </authorList>
    </citation>
    <scope>NUCLEOTIDE SEQUENCE</scope>
</reference>